<dbReference type="SUPFAM" id="SSF56784">
    <property type="entry name" value="HAD-like"/>
    <property type="match status" value="1"/>
</dbReference>
<evidence type="ECO:0000313" key="1">
    <source>
        <dbReference type="EMBL" id="ERL07894.1"/>
    </source>
</evidence>
<dbReference type="Proteomes" id="UP000016638">
    <property type="component" value="Unassembled WGS sequence"/>
</dbReference>
<name>U2T4B7_9ACTN</name>
<dbReference type="PANTHER" id="PTHR10000">
    <property type="entry name" value="PHOSPHOSERINE PHOSPHATASE"/>
    <property type="match status" value="1"/>
</dbReference>
<dbReference type="InterPro" id="IPR036412">
    <property type="entry name" value="HAD-like_sf"/>
</dbReference>
<dbReference type="CDD" id="cd07516">
    <property type="entry name" value="HAD_Pase"/>
    <property type="match status" value="1"/>
</dbReference>
<dbReference type="EMBL" id="AWEZ01000050">
    <property type="protein sequence ID" value="ERL07894.1"/>
    <property type="molecule type" value="Genomic_DNA"/>
</dbReference>
<gene>
    <name evidence="1" type="ORF">HMPREF1316_1812</name>
</gene>
<dbReference type="RefSeq" id="WP_021726404.1">
    <property type="nucleotide sequence ID" value="NZ_AWEZ01000050.1"/>
</dbReference>
<comment type="caution">
    <text evidence="1">The sequence shown here is derived from an EMBL/GenBank/DDBJ whole genome shotgun (WGS) entry which is preliminary data.</text>
</comment>
<sequence>MYRVIASDMDETFLDRGHAIPPANIDAIARMREQGMLFVPASGRPYDSILASLDGMPRNLLEGSYVISFNGGCITRVGDDDPIVSASLPFAKLKALFDYGTTLDVGIHVYELSGTVRTWNIDEEETAYLRGHMDTRPLAKPSVSPLAASPCAKILYCLPGGIDRLRDILATMPAGLLEGIAPTFSSERYLEFNPAGVDKGTGLARLADLVGVPLSETIACGDADNDIAMLRAAGVGVAVANANDATRAQADYRATATCDDGVIAEVWEHFCASA</sequence>
<dbReference type="Gene3D" id="3.30.1240.10">
    <property type="match status" value="1"/>
</dbReference>
<dbReference type="SFLD" id="SFLDS00003">
    <property type="entry name" value="Haloacid_Dehalogenase"/>
    <property type="match status" value="1"/>
</dbReference>
<dbReference type="GO" id="GO:0005829">
    <property type="term" value="C:cytosol"/>
    <property type="evidence" value="ECO:0007669"/>
    <property type="project" value="TreeGrafter"/>
</dbReference>
<dbReference type="STRING" id="1125712.HMPREF1316_1812"/>
<dbReference type="eggNOG" id="COG0561">
    <property type="taxonomic scope" value="Bacteria"/>
</dbReference>
<dbReference type="Gene3D" id="3.40.50.1000">
    <property type="entry name" value="HAD superfamily/HAD-like"/>
    <property type="match status" value="1"/>
</dbReference>
<keyword evidence="2" id="KW-1185">Reference proteome</keyword>
<dbReference type="PATRIC" id="fig|1125712.3.peg.1526"/>
<dbReference type="SFLD" id="SFLDG01140">
    <property type="entry name" value="C2.B:_Phosphomannomutase_and_P"/>
    <property type="match status" value="1"/>
</dbReference>
<keyword evidence="1" id="KW-0378">Hydrolase</keyword>
<dbReference type="GO" id="GO:0016791">
    <property type="term" value="F:phosphatase activity"/>
    <property type="evidence" value="ECO:0007669"/>
    <property type="project" value="TreeGrafter"/>
</dbReference>
<dbReference type="AlphaFoldDB" id="U2T4B7"/>
<evidence type="ECO:0000313" key="2">
    <source>
        <dbReference type="Proteomes" id="UP000016638"/>
    </source>
</evidence>
<dbReference type="InterPro" id="IPR023214">
    <property type="entry name" value="HAD_sf"/>
</dbReference>
<protein>
    <submittedName>
        <fullName evidence="1">Cof-like hydrolase</fullName>
    </submittedName>
</protein>
<dbReference type="GO" id="GO:0000287">
    <property type="term" value="F:magnesium ion binding"/>
    <property type="evidence" value="ECO:0007669"/>
    <property type="project" value="TreeGrafter"/>
</dbReference>
<accession>U2T4B7</accession>
<dbReference type="Pfam" id="PF08282">
    <property type="entry name" value="Hydrolase_3"/>
    <property type="match status" value="1"/>
</dbReference>
<dbReference type="NCBIfam" id="TIGR01484">
    <property type="entry name" value="HAD-SF-IIB"/>
    <property type="match status" value="1"/>
</dbReference>
<dbReference type="PANTHER" id="PTHR10000:SF8">
    <property type="entry name" value="HAD SUPERFAMILY HYDROLASE-LIKE, TYPE 3"/>
    <property type="match status" value="1"/>
</dbReference>
<dbReference type="InterPro" id="IPR006379">
    <property type="entry name" value="HAD-SF_hydro_IIB"/>
</dbReference>
<reference evidence="1 2" key="1">
    <citation type="submission" date="2013-08" db="EMBL/GenBank/DDBJ databases">
        <authorList>
            <person name="Durkin A.S."/>
            <person name="Haft D.R."/>
            <person name="McCorrison J."/>
            <person name="Torralba M."/>
            <person name="Gillis M."/>
            <person name="Haft D.H."/>
            <person name="Methe B."/>
            <person name="Sutton G."/>
            <person name="Nelson K.E."/>
        </authorList>
    </citation>
    <scope>NUCLEOTIDE SEQUENCE [LARGE SCALE GENOMIC DNA]</scope>
    <source>
        <strain evidence="1 2">F0195</strain>
    </source>
</reference>
<proteinExistence type="predicted"/>
<organism evidence="1 2">
    <name type="scientific">Olsenella profusa F0195</name>
    <dbReference type="NCBI Taxonomy" id="1125712"/>
    <lineage>
        <taxon>Bacteria</taxon>
        <taxon>Bacillati</taxon>
        <taxon>Actinomycetota</taxon>
        <taxon>Coriobacteriia</taxon>
        <taxon>Coriobacteriales</taxon>
        <taxon>Atopobiaceae</taxon>
        <taxon>Olsenella</taxon>
    </lineage>
</organism>